<evidence type="ECO:0000256" key="2">
    <source>
        <dbReference type="ARBA" id="ARBA00022679"/>
    </source>
</evidence>
<dbReference type="PANTHER" id="PTHR30160">
    <property type="entry name" value="TETRAACYLDISACCHARIDE 4'-KINASE-RELATED"/>
    <property type="match status" value="1"/>
</dbReference>
<dbReference type="GO" id="GO:0008713">
    <property type="term" value="F:ADP-heptose-lipopolysaccharide heptosyltransferase activity"/>
    <property type="evidence" value="ECO:0007669"/>
    <property type="project" value="TreeGrafter"/>
</dbReference>
<dbReference type="GO" id="GO:0005829">
    <property type="term" value="C:cytosol"/>
    <property type="evidence" value="ECO:0007669"/>
    <property type="project" value="TreeGrafter"/>
</dbReference>
<dbReference type="InterPro" id="IPR051199">
    <property type="entry name" value="LPS_LOS_Heptosyltrfase"/>
</dbReference>
<comment type="caution">
    <text evidence="3">The sequence shown here is derived from an EMBL/GenBank/DDBJ whole genome shotgun (WGS) entry which is preliminary data.</text>
</comment>
<dbReference type="GO" id="GO:0009244">
    <property type="term" value="P:lipopolysaccharide core region biosynthetic process"/>
    <property type="evidence" value="ECO:0007669"/>
    <property type="project" value="TreeGrafter"/>
</dbReference>
<reference evidence="3" key="1">
    <citation type="submission" date="2019-09" db="EMBL/GenBank/DDBJ databases">
        <authorList>
            <person name="Cremers G."/>
        </authorList>
    </citation>
    <scope>NUCLEOTIDE SEQUENCE [LARGE SCALE GENOMIC DNA]</scope>
    <source>
        <strain evidence="3">3B</strain>
    </source>
</reference>
<protein>
    <submittedName>
        <fullName evidence="3">Heptosyltransferase I</fullName>
    </submittedName>
</protein>
<keyword evidence="2" id="KW-0808">Transferase</keyword>
<dbReference type="CDD" id="cd03789">
    <property type="entry name" value="GT9_LPS_heptosyltransferase"/>
    <property type="match status" value="1"/>
</dbReference>
<dbReference type="Proteomes" id="UP000381693">
    <property type="component" value="Unassembled WGS sequence"/>
</dbReference>
<keyword evidence="1" id="KW-0328">Glycosyltransferase</keyword>
<gene>
    <name evidence="3" type="primary">waaC/rfaC</name>
    <name evidence="3" type="ORF">MAMC_01313</name>
</gene>
<evidence type="ECO:0000256" key="1">
    <source>
        <dbReference type="ARBA" id="ARBA00022676"/>
    </source>
</evidence>
<dbReference type="InterPro" id="IPR002201">
    <property type="entry name" value="Glyco_trans_9"/>
</dbReference>
<dbReference type="AlphaFoldDB" id="A0A5E6MBS7"/>
<dbReference type="Gene3D" id="3.40.50.2000">
    <property type="entry name" value="Glycogen Phosphorylase B"/>
    <property type="match status" value="2"/>
</dbReference>
<dbReference type="PANTHER" id="PTHR30160:SF1">
    <property type="entry name" value="LIPOPOLYSACCHARIDE 1,2-N-ACETYLGLUCOSAMINETRANSFERASE-RELATED"/>
    <property type="match status" value="1"/>
</dbReference>
<dbReference type="RefSeq" id="WP_142525326.1">
    <property type="nucleotide sequence ID" value="NZ_CABFUZ020000133.1"/>
</dbReference>
<dbReference type="EMBL" id="CABFUZ020000133">
    <property type="protein sequence ID" value="VVM06885.1"/>
    <property type="molecule type" value="Genomic_DNA"/>
</dbReference>
<proteinExistence type="predicted"/>
<dbReference type="SUPFAM" id="SSF53756">
    <property type="entry name" value="UDP-Glycosyltransferase/glycogen phosphorylase"/>
    <property type="match status" value="1"/>
</dbReference>
<evidence type="ECO:0000313" key="4">
    <source>
        <dbReference type="Proteomes" id="UP000381693"/>
    </source>
</evidence>
<evidence type="ECO:0000313" key="3">
    <source>
        <dbReference type="EMBL" id="VVM06885.1"/>
    </source>
</evidence>
<sequence>MSRAISEPRAERIRGSDPSPRKILILKFSSLGDVVQALPVAAGLRRRWPSAEIHWMAFEPYRDLLTNHPAIDRFLEFPRRRATRLELLRDLARCLRFVRRERYDLLLDLQGLLRSGLFCLLSGSKRRIGPWNGREGSILVYRERVMPPPPPAQERYLAFLRHLGIPAGPPDYGLCAGALEIPGLRKGSYVVLHPYARWKTKLWPWRHYAELVRSLPHLSFVVMGMGPWFPLEEKNVTDLRGPLPIDRMMALLGNAAAVVGPDSGPAHLAAALGVSTLILFGPTDWRESAAVGENVRVLSSAARCSPCWRTSCPQQRPVACLSDIPPALVREKLEAMCRGCEEMAR</sequence>
<accession>A0A5E6MBS7</accession>
<dbReference type="Pfam" id="PF01075">
    <property type="entry name" value="Glyco_transf_9"/>
    <property type="match status" value="1"/>
</dbReference>
<name>A0A5E6MBS7_9BACT</name>
<dbReference type="OrthoDB" id="9797795at2"/>
<keyword evidence="4" id="KW-1185">Reference proteome</keyword>
<organism evidence="3 4">
    <name type="scientific">Methylacidimicrobium cyclopophantes</name>
    <dbReference type="NCBI Taxonomy" id="1041766"/>
    <lineage>
        <taxon>Bacteria</taxon>
        <taxon>Pseudomonadati</taxon>
        <taxon>Verrucomicrobiota</taxon>
        <taxon>Methylacidimicrobium</taxon>
    </lineage>
</organism>